<evidence type="ECO:0000259" key="2">
    <source>
        <dbReference type="Pfam" id="PF24818"/>
    </source>
</evidence>
<dbReference type="PANTHER" id="PTHR33494">
    <property type="entry name" value="OS02G0793800 PROTEIN"/>
    <property type="match status" value="1"/>
</dbReference>
<evidence type="ECO:0000313" key="4">
    <source>
        <dbReference type="Proteomes" id="UP000245207"/>
    </source>
</evidence>
<dbReference type="EMBL" id="PKPP01000097">
    <property type="protein sequence ID" value="PWA97840.1"/>
    <property type="molecule type" value="Genomic_DNA"/>
</dbReference>
<accession>A0A2U1QII7</accession>
<dbReference type="STRING" id="35608.A0A2U1QII7"/>
<comment type="caution">
    <text evidence="3">The sequence shown here is derived from an EMBL/GenBank/DDBJ whole genome shotgun (WGS) entry which is preliminary data.</text>
</comment>
<dbReference type="OrthoDB" id="6159439at2759"/>
<feature type="domain" description="TRF2/HOY1 PH-like" evidence="2">
    <location>
        <begin position="25"/>
        <end position="137"/>
    </location>
</feature>
<proteinExistence type="predicted"/>
<dbReference type="AlphaFoldDB" id="A0A2U1QII7"/>
<gene>
    <name evidence="3" type="ORF">CTI12_AA025080</name>
</gene>
<dbReference type="Pfam" id="PF24818">
    <property type="entry name" value="PH_TRF2_HOY1"/>
    <property type="match status" value="2"/>
</dbReference>
<sequence length="477" mass="55588">MRLSQEREQKKVESQPTREKLKASNFHALVLQIGSWKRVSKNEGDLVAKVYYAKKKLVWEFLDGPLKNKIEIQWSEISAIRAFTYEGEHGQLEIELNQQPQFGRETNPQPRKHTQWKQTSDFTGGQASVCRRHVGDSPLGLTLRKSNSLLNLVEMRLSQEREQKKVESQPTREKLKASNFHALVLQIGSWKRVSKNEGDLVAKVYYAKKKLVWEFLDGPLKNKIEIQWSEISAIRAFTYEGEHGQLEIELNQQPQFGRETNPQPRKHTQWKQTSDFTGGQASVCRRHVVVFPPGVLDRQYEKLLQCDSRLFSLSQQPFPVNNYPYFNYDPNHCLNFSNTYVNHQLIFDDHDPNSPMSVMRFPYSNERTRRHVNENEERVHSHFEGISAITYGLQDRVPPCYGQESWNPISQSQKKSLHEEAESTGYGNNEITDLEFDQLRVNSSIGIQEPDSWQGVPDLYGHQWEQGVNHHYNTYWT</sequence>
<reference evidence="3 4" key="1">
    <citation type="journal article" date="2018" name="Mol. Plant">
        <title>The genome of Artemisia annua provides insight into the evolution of Asteraceae family and artemisinin biosynthesis.</title>
        <authorList>
            <person name="Shen Q."/>
            <person name="Zhang L."/>
            <person name="Liao Z."/>
            <person name="Wang S."/>
            <person name="Yan T."/>
            <person name="Shi P."/>
            <person name="Liu M."/>
            <person name="Fu X."/>
            <person name="Pan Q."/>
            <person name="Wang Y."/>
            <person name="Lv Z."/>
            <person name="Lu X."/>
            <person name="Zhang F."/>
            <person name="Jiang W."/>
            <person name="Ma Y."/>
            <person name="Chen M."/>
            <person name="Hao X."/>
            <person name="Li L."/>
            <person name="Tang Y."/>
            <person name="Lv G."/>
            <person name="Zhou Y."/>
            <person name="Sun X."/>
            <person name="Brodelius P.E."/>
            <person name="Rose J.K.C."/>
            <person name="Tang K."/>
        </authorList>
    </citation>
    <scope>NUCLEOTIDE SEQUENCE [LARGE SCALE GENOMIC DNA]</scope>
    <source>
        <strain evidence="4">cv. Huhao1</strain>
        <tissue evidence="3">Leaf</tissue>
    </source>
</reference>
<keyword evidence="4" id="KW-1185">Reference proteome</keyword>
<feature type="domain" description="TRF2/HOY1 PH-like" evidence="2">
    <location>
        <begin position="179"/>
        <end position="297"/>
    </location>
</feature>
<dbReference type="InterPro" id="IPR057939">
    <property type="entry name" value="TRF2_HOY1_PH"/>
</dbReference>
<feature type="region of interest" description="Disordered" evidence="1">
    <location>
        <begin position="411"/>
        <end position="430"/>
    </location>
</feature>
<name>A0A2U1QII7_ARTAN</name>
<organism evidence="3 4">
    <name type="scientific">Artemisia annua</name>
    <name type="common">Sweet wormwood</name>
    <dbReference type="NCBI Taxonomy" id="35608"/>
    <lineage>
        <taxon>Eukaryota</taxon>
        <taxon>Viridiplantae</taxon>
        <taxon>Streptophyta</taxon>
        <taxon>Embryophyta</taxon>
        <taxon>Tracheophyta</taxon>
        <taxon>Spermatophyta</taxon>
        <taxon>Magnoliopsida</taxon>
        <taxon>eudicotyledons</taxon>
        <taxon>Gunneridae</taxon>
        <taxon>Pentapetalae</taxon>
        <taxon>asterids</taxon>
        <taxon>campanulids</taxon>
        <taxon>Asterales</taxon>
        <taxon>Asteraceae</taxon>
        <taxon>Asteroideae</taxon>
        <taxon>Anthemideae</taxon>
        <taxon>Artemisiinae</taxon>
        <taxon>Artemisia</taxon>
    </lineage>
</organism>
<protein>
    <recommendedName>
        <fullName evidence="2">TRF2/HOY1 PH-like domain-containing protein</fullName>
    </recommendedName>
</protein>
<dbReference type="Proteomes" id="UP000245207">
    <property type="component" value="Unassembled WGS sequence"/>
</dbReference>
<evidence type="ECO:0000256" key="1">
    <source>
        <dbReference type="SAM" id="MobiDB-lite"/>
    </source>
</evidence>
<evidence type="ECO:0000313" key="3">
    <source>
        <dbReference type="EMBL" id="PWA97840.1"/>
    </source>
</evidence>
<dbReference type="PANTHER" id="PTHR33494:SF5">
    <property type="entry name" value="F10A16.6 PROTEIN"/>
    <property type="match status" value="1"/>
</dbReference>